<protein>
    <submittedName>
        <fullName evidence="2">Uncharacterized protein</fullName>
    </submittedName>
</protein>
<accession>A0A6G1KTH7</accession>
<feature type="signal peptide" evidence="1">
    <location>
        <begin position="1"/>
        <end position="19"/>
    </location>
</feature>
<dbReference type="AlphaFoldDB" id="A0A6G1KTH7"/>
<evidence type="ECO:0000256" key="1">
    <source>
        <dbReference type="SAM" id="SignalP"/>
    </source>
</evidence>
<name>A0A6G1KTH7_9PEZI</name>
<dbReference type="EMBL" id="ML995952">
    <property type="protein sequence ID" value="KAF2763915.1"/>
    <property type="molecule type" value="Genomic_DNA"/>
</dbReference>
<gene>
    <name evidence="2" type="ORF">EJ03DRAFT_340176</name>
</gene>
<organism evidence="2 3">
    <name type="scientific">Teratosphaeria nubilosa</name>
    <dbReference type="NCBI Taxonomy" id="161662"/>
    <lineage>
        <taxon>Eukaryota</taxon>
        <taxon>Fungi</taxon>
        <taxon>Dikarya</taxon>
        <taxon>Ascomycota</taxon>
        <taxon>Pezizomycotina</taxon>
        <taxon>Dothideomycetes</taxon>
        <taxon>Dothideomycetidae</taxon>
        <taxon>Mycosphaerellales</taxon>
        <taxon>Teratosphaeriaceae</taxon>
        <taxon>Teratosphaeria</taxon>
    </lineage>
</organism>
<dbReference type="OrthoDB" id="3909290at2759"/>
<proteinExistence type="predicted"/>
<reference evidence="2" key="1">
    <citation type="journal article" date="2020" name="Stud. Mycol.">
        <title>101 Dothideomycetes genomes: a test case for predicting lifestyles and emergence of pathogens.</title>
        <authorList>
            <person name="Haridas S."/>
            <person name="Albert R."/>
            <person name="Binder M."/>
            <person name="Bloem J."/>
            <person name="Labutti K."/>
            <person name="Salamov A."/>
            <person name="Andreopoulos B."/>
            <person name="Baker S."/>
            <person name="Barry K."/>
            <person name="Bills G."/>
            <person name="Bluhm B."/>
            <person name="Cannon C."/>
            <person name="Castanera R."/>
            <person name="Culley D."/>
            <person name="Daum C."/>
            <person name="Ezra D."/>
            <person name="Gonzalez J."/>
            <person name="Henrissat B."/>
            <person name="Kuo A."/>
            <person name="Liang C."/>
            <person name="Lipzen A."/>
            <person name="Lutzoni F."/>
            <person name="Magnuson J."/>
            <person name="Mondo S."/>
            <person name="Nolan M."/>
            <person name="Ohm R."/>
            <person name="Pangilinan J."/>
            <person name="Park H.-J."/>
            <person name="Ramirez L."/>
            <person name="Alfaro M."/>
            <person name="Sun H."/>
            <person name="Tritt A."/>
            <person name="Yoshinaga Y."/>
            <person name="Zwiers L.-H."/>
            <person name="Turgeon B."/>
            <person name="Goodwin S."/>
            <person name="Spatafora J."/>
            <person name="Crous P."/>
            <person name="Grigoriev I."/>
        </authorList>
    </citation>
    <scope>NUCLEOTIDE SEQUENCE</scope>
    <source>
        <strain evidence="2">CBS 116005</strain>
    </source>
</reference>
<sequence length="286" mass="28974">MQPTTLLTLALAAATTTTAHLHPFKRQSTPYPDDDESTELDYLSSVCMPLNSTSEPDLSTPCWQDYALTYECAYGAPELSAALENVNNGGYGIPDDAVPLSNETQRDCICSSQFFAAFEGCSDCYEEHRASEADASAYAGALESFSSSYCAVTNTPTAGFADALYGIVTGGGLTESVETAVETSTFSDPIGNQTAVSLYWTPSVTGSAAWFVAEATETAGSETASVRTSDGQIVATAAGAASTSGAASGAAGSSKASASSSSSAAGAQQTASVVGVVALAGIVALL</sequence>
<feature type="chain" id="PRO_5026296074" evidence="1">
    <location>
        <begin position="20"/>
        <end position="286"/>
    </location>
</feature>
<dbReference type="Proteomes" id="UP000799436">
    <property type="component" value="Unassembled WGS sequence"/>
</dbReference>
<keyword evidence="3" id="KW-1185">Reference proteome</keyword>
<evidence type="ECO:0000313" key="3">
    <source>
        <dbReference type="Proteomes" id="UP000799436"/>
    </source>
</evidence>
<keyword evidence="1" id="KW-0732">Signal</keyword>
<evidence type="ECO:0000313" key="2">
    <source>
        <dbReference type="EMBL" id="KAF2763915.1"/>
    </source>
</evidence>